<feature type="transmembrane region" description="Helical" evidence="6">
    <location>
        <begin position="109"/>
        <end position="129"/>
    </location>
</feature>
<dbReference type="InterPro" id="IPR000620">
    <property type="entry name" value="EamA_dom"/>
</dbReference>
<feature type="domain" description="EamA" evidence="7">
    <location>
        <begin position="160"/>
        <end position="294"/>
    </location>
</feature>
<dbReference type="Proteomes" id="UP000798808">
    <property type="component" value="Unassembled WGS sequence"/>
</dbReference>
<evidence type="ECO:0000313" key="8">
    <source>
        <dbReference type="EMBL" id="MTI24320.1"/>
    </source>
</evidence>
<feature type="transmembrane region" description="Helical" evidence="6">
    <location>
        <begin position="160"/>
        <end position="182"/>
    </location>
</feature>
<evidence type="ECO:0000313" key="9">
    <source>
        <dbReference type="Proteomes" id="UP000798808"/>
    </source>
</evidence>
<evidence type="ECO:0000256" key="2">
    <source>
        <dbReference type="ARBA" id="ARBA00022475"/>
    </source>
</evidence>
<dbReference type="PANTHER" id="PTHR42920">
    <property type="entry name" value="OS03G0707200 PROTEIN-RELATED"/>
    <property type="match status" value="1"/>
</dbReference>
<keyword evidence="5 6" id="KW-0472">Membrane</keyword>
<feature type="transmembrane region" description="Helical" evidence="6">
    <location>
        <begin position="54"/>
        <end position="71"/>
    </location>
</feature>
<feature type="transmembrane region" description="Helical" evidence="6">
    <location>
        <begin position="136"/>
        <end position="154"/>
    </location>
</feature>
<evidence type="ECO:0000256" key="4">
    <source>
        <dbReference type="ARBA" id="ARBA00022989"/>
    </source>
</evidence>
<accession>A0ABW9RMB5</accession>
<feature type="transmembrane region" description="Helical" evidence="6">
    <location>
        <begin position="194"/>
        <end position="214"/>
    </location>
</feature>
<dbReference type="InterPro" id="IPR037185">
    <property type="entry name" value="EmrE-like"/>
</dbReference>
<keyword evidence="2" id="KW-1003">Cell membrane</keyword>
<feature type="transmembrane region" description="Helical" evidence="6">
    <location>
        <begin position="278"/>
        <end position="294"/>
    </location>
</feature>
<evidence type="ECO:0000256" key="3">
    <source>
        <dbReference type="ARBA" id="ARBA00022692"/>
    </source>
</evidence>
<comment type="subcellular location">
    <subcellularLocation>
        <location evidence="1">Cell membrane</location>
        <topology evidence="1">Multi-pass membrane protein</topology>
    </subcellularLocation>
</comment>
<dbReference type="SUPFAM" id="SSF103481">
    <property type="entry name" value="Multidrug resistance efflux transporter EmrE"/>
    <property type="match status" value="2"/>
</dbReference>
<keyword evidence="9" id="KW-1185">Reference proteome</keyword>
<evidence type="ECO:0000256" key="1">
    <source>
        <dbReference type="ARBA" id="ARBA00004651"/>
    </source>
</evidence>
<dbReference type="Pfam" id="PF00892">
    <property type="entry name" value="EamA"/>
    <property type="match status" value="1"/>
</dbReference>
<reference evidence="8 9" key="1">
    <citation type="submission" date="2019-02" db="EMBL/GenBank/DDBJ databases">
        <authorList>
            <person name="Goldberg S.R."/>
            <person name="Haltli B.A."/>
            <person name="Correa H."/>
            <person name="Russell K.G."/>
        </authorList>
    </citation>
    <scope>NUCLEOTIDE SEQUENCE [LARGE SCALE GENOMIC DNA]</scope>
    <source>
        <strain evidence="8 9">JCM 16186</strain>
    </source>
</reference>
<dbReference type="RefSeq" id="WP_155170190.1">
    <property type="nucleotide sequence ID" value="NZ_BAAAFL010000053.1"/>
</dbReference>
<organism evidence="8 9">
    <name type="scientific">Fulvivirga kasyanovii</name>
    <dbReference type="NCBI Taxonomy" id="396812"/>
    <lineage>
        <taxon>Bacteria</taxon>
        <taxon>Pseudomonadati</taxon>
        <taxon>Bacteroidota</taxon>
        <taxon>Cytophagia</taxon>
        <taxon>Cytophagales</taxon>
        <taxon>Fulvivirgaceae</taxon>
        <taxon>Fulvivirga</taxon>
    </lineage>
</organism>
<dbReference type="EMBL" id="SMLW01000397">
    <property type="protein sequence ID" value="MTI24320.1"/>
    <property type="molecule type" value="Genomic_DNA"/>
</dbReference>
<feature type="transmembrane region" description="Helical" evidence="6">
    <location>
        <begin position="252"/>
        <end position="272"/>
    </location>
</feature>
<keyword evidence="4 6" id="KW-1133">Transmembrane helix</keyword>
<proteinExistence type="predicted"/>
<name>A0ABW9RMB5_9BACT</name>
<comment type="caution">
    <text evidence="8">The sequence shown here is derived from an EMBL/GenBank/DDBJ whole genome shotgun (WGS) entry which is preliminary data.</text>
</comment>
<evidence type="ECO:0000259" key="7">
    <source>
        <dbReference type="Pfam" id="PF00892"/>
    </source>
</evidence>
<sequence>MKALKSIIIRSGSTAGSGISDRIPPQLYFVASAIFHYLGPSFAVMLFARVSVDGVAWLRIVSAALVFVIWRKPWRVFRKNNVHVQRLIIALGATFALMNYSFYYAIDKLPLGTVAAIEFLGPVLLALIGTKTIRNLLALILTVTGVWFLTEVRMQGEPEGFIWAFASAICFTVYIIIAHRLAMADAVTKPVDRLGAAMLVAAVIITPLGIKGAVPAFTDPVALLAGIGVGLSSSVIPYALDQLAMKRLSRATYSLFVALLPATAVIIGIVVLGQIPTWIEAVAVMVIIGGVLIVQDKRNK</sequence>
<keyword evidence="3 6" id="KW-0812">Transmembrane</keyword>
<gene>
    <name evidence="8" type="ORF">E1163_05120</name>
</gene>
<feature type="transmembrane region" description="Helical" evidence="6">
    <location>
        <begin position="220"/>
        <end position="240"/>
    </location>
</feature>
<dbReference type="PANTHER" id="PTHR42920:SF11">
    <property type="entry name" value="INNER MEMBRANE PROTEIN YTFF"/>
    <property type="match status" value="1"/>
</dbReference>
<evidence type="ECO:0000256" key="5">
    <source>
        <dbReference type="ARBA" id="ARBA00023136"/>
    </source>
</evidence>
<dbReference type="InterPro" id="IPR051258">
    <property type="entry name" value="Diverse_Substrate_Transporter"/>
</dbReference>
<protein>
    <submittedName>
        <fullName evidence="8">EamA family transporter</fullName>
    </submittedName>
</protein>
<feature type="transmembrane region" description="Helical" evidence="6">
    <location>
        <begin position="83"/>
        <end position="103"/>
    </location>
</feature>
<evidence type="ECO:0000256" key="6">
    <source>
        <dbReference type="SAM" id="Phobius"/>
    </source>
</evidence>
<feature type="transmembrane region" description="Helical" evidence="6">
    <location>
        <begin position="27"/>
        <end position="48"/>
    </location>
</feature>